<evidence type="ECO:0000313" key="4">
    <source>
        <dbReference type="Proteomes" id="UP000192610"/>
    </source>
</evidence>
<dbReference type="EMBL" id="LVXG01000067">
    <property type="protein sequence ID" value="OQP40932.1"/>
    <property type="molecule type" value="Genomic_DNA"/>
</dbReference>
<dbReference type="AlphaFoldDB" id="A0A1V9E4A6"/>
<organism evidence="3 4">
    <name type="scientific">Niastella yeongjuensis</name>
    <dbReference type="NCBI Taxonomy" id="354355"/>
    <lineage>
        <taxon>Bacteria</taxon>
        <taxon>Pseudomonadati</taxon>
        <taxon>Bacteroidota</taxon>
        <taxon>Chitinophagia</taxon>
        <taxon>Chitinophagales</taxon>
        <taxon>Chitinophagaceae</taxon>
        <taxon>Niastella</taxon>
    </lineage>
</organism>
<dbReference type="Gene3D" id="2.60.40.1820">
    <property type="match status" value="1"/>
</dbReference>
<dbReference type="SUPFAM" id="SSF117070">
    <property type="entry name" value="LEA14-like"/>
    <property type="match status" value="1"/>
</dbReference>
<accession>A0A1V9E4A6</accession>
<dbReference type="RefSeq" id="WP_081203914.1">
    <property type="nucleotide sequence ID" value="NZ_FOCZ01000007.1"/>
</dbReference>
<name>A0A1V9E4A6_9BACT</name>
<comment type="caution">
    <text evidence="3">The sequence shown here is derived from an EMBL/GenBank/DDBJ whole genome shotgun (WGS) entry which is preliminary data.</text>
</comment>
<gene>
    <name evidence="3" type="ORF">A4H97_15110</name>
</gene>
<protein>
    <recommendedName>
        <fullName evidence="2">Late embryogenesis abundant protein LEA-2 subgroup domain-containing protein</fullName>
    </recommendedName>
</protein>
<dbReference type="PROSITE" id="PS51257">
    <property type="entry name" value="PROKAR_LIPOPROTEIN"/>
    <property type="match status" value="1"/>
</dbReference>
<evidence type="ECO:0000313" key="3">
    <source>
        <dbReference type="EMBL" id="OQP40932.1"/>
    </source>
</evidence>
<reference evidence="4" key="1">
    <citation type="submission" date="2016-04" db="EMBL/GenBank/DDBJ databases">
        <authorList>
            <person name="Chen L."/>
            <person name="Zhuang W."/>
            <person name="Wang G."/>
        </authorList>
    </citation>
    <scope>NUCLEOTIDE SEQUENCE [LARGE SCALE GENOMIC DNA]</scope>
    <source>
        <strain evidence="4">17621</strain>
    </source>
</reference>
<dbReference type="OrthoDB" id="766446at2"/>
<dbReference type="Pfam" id="PF03168">
    <property type="entry name" value="LEA_2"/>
    <property type="match status" value="1"/>
</dbReference>
<dbReference type="Proteomes" id="UP000192610">
    <property type="component" value="Unassembled WGS sequence"/>
</dbReference>
<evidence type="ECO:0000256" key="1">
    <source>
        <dbReference type="SAM" id="SignalP"/>
    </source>
</evidence>
<keyword evidence="1" id="KW-0732">Signal</keyword>
<feature type="chain" id="PRO_5010699577" description="Late embryogenesis abundant protein LEA-2 subgroup domain-containing protein" evidence="1">
    <location>
        <begin position="22"/>
        <end position="158"/>
    </location>
</feature>
<sequence length="158" mass="17731">MKSILTLLSAFVLIFSACKSAKDVREPQYRDMGDVKIIETGVLKTTVGANMIYYNPNNFGIKLSSARGDVYVDNAYFGSFVLNQEVEVKKNAEFVLPVSIKIDNIGAIKNHTDIYKKKDALVRIDGIALVKRSGFAKEIPIKYEQKQDLARLRAIVIR</sequence>
<proteinExistence type="predicted"/>
<dbReference type="InterPro" id="IPR004864">
    <property type="entry name" value="LEA_2"/>
</dbReference>
<feature type="signal peptide" evidence="1">
    <location>
        <begin position="1"/>
        <end position="21"/>
    </location>
</feature>
<keyword evidence="4" id="KW-1185">Reference proteome</keyword>
<dbReference type="STRING" id="354355.SAMN05660816_04029"/>
<evidence type="ECO:0000259" key="2">
    <source>
        <dbReference type="Pfam" id="PF03168"/>
    </source>
</evidence>
<feature type="domain" description="Late embryogenesis abundant protein LEA-2 subgroup" evidence="2">
    <location>
        <begin position="54"/>
        <end position="143"/>
    </location>
</feature>